<keyword evidence="6 14" id="KW-0812">Transmembrane</keyword>
<dbReference type="Pfam" id="PF00930">
    <property type="entry name" value="DPPIV_N"/>
    <property type="match status" value="1"/>
</dbReference>
<dbReference type="STRING" id="1684307.A0A316U2U1"/>
<feature type="domain" description="Peptidase S9 prolyl oligopeptidase catalytic" evidence="15">
    <location>
        <begin position="811"/>
        <end position="1009"/>
    </location>
</feature>
<evidence type="ECO:0000256" key="4">
    <source>
        <dbReference type="ARBA" id="ARBA00022554"/>
    </source>
</evidence>
<dbReference type="InterPro" id="IPR002469">
    <property type="entry name" value="Peptidase_S9B_N"/>
</dbReference>
<evidence type="ECO:0000256" key="12">
    <source>
        <dbReference type="ARBA" id="ARBA00023180"/>
    </source>
</evidence>
<dbReference type="GO" id="GO:0008239">
    <property type="term" value="F:dipeptidyl-peptidase activity"/>
    <property type="evidence" value="ECO:0007669"/>
    <property type="project" value="TreeGrafter"/>
</dbReference>
<dbReference type="RefSeq" id="XP_025346328.1">
    <property type="nucleotide sequence ID" value="XM_025493731.1"/>
</dbReference>
<dbReference type="GO" id="GO:0004177">
    <property type="term" value="F:aminopeptidase activity"/>
    <property type="evidence" value="ECO:0007669"/>
    <property type="project" value="UniProtKB-KW"/>
</dbReference>
<keyword evidence="9" id="KW-0735">Signal-anchor</keyword>
<evidence type="ECO:0008006" key="19">
    <source>
        <dbReference type="Google" id="ProtNLM"/>
    </source>
</evidence>
<dbReference type="Gene3D" id="3.40.50.1820">
    <property type="entry name" value="alpha/beta hydrolase"/>
    <property type="match status" value="1"/>
</dbReference>
<keyword evidence="3" id="KW-0031">Aminopeptidase</keyword>
<dbReference type="GeneID" id="37015465"/>
<evidence type="ECO:0000259" key="15">
    <source>
        <dbReference type="Pfam" id="PF00326"/>
    </source>
</evidence>
<feature type="compositionally biased region" description="Polar residues" evidence="13">
    <location>
        <begin position="1"/>
        <end position="14"/>
    </location>
</feature>
<dbReference type="GO" id="GO:0005886">
    <property type="term" value="C:plasma membrane"/>
    <property type="evidence" value="ECO:0007669"/>
    <property type="project" value="TreeGrafter"/>
</dbReference>
<keyword evidence="4" id="KW-0926">Vacuole</keyword>
<evidence type="ECO:0000313" key="17">
    <source>
        <dbReference type="EMBL" id="PWN19168.1"/>
    </source>
</evidence>
<keyword evidence="12" id="KW-0325">Glycoprotein</keyword>
<evidence type="ECO:0000256" key="7">
    <source>
        <dbReference type="ARBA" id="ARBA00022801"/>
    </source>
</evidence>
<organism evidence="17 18">
    <name type="scientific">Pseudomicrostroma glucosiphilum</name>
    <dbReference type="NCBI Taxonomy" id="1684307"/>
    <lineage>
        <taxon>Eukaryota</taxon>
        <taxon>Fungi</taxon>
        <taxon>Dikarya</taxon>
        <taxon>Basidiomycota</taxon>
        <taxon>Ustilaginomycotina</taxon>
        <taxon>Exobasidiomycetes</taxon>
        <taxon>Microstromatales</taxon>
        <taxon>Microstromatales incertae sedis</taxon>
        <taxon>Pseudomicrostroma</taxon>
    </lineage>
</organism>
<dbReference type="GO" id="GO:0006508">
    <property type="term" value="P:proteolysis"/>
    <property type="evidence" value="ECO:0007669"/>
    <property type="project" value="UniProtKB-KW"/>
</dbReference>
<dbReference type="Proteomes" id="UP000245942">
    <property type="component" value="Unassembled WGS sequence"/>
</dbReference>
<dbReference type="SUPFAM" id="SSF82171">
    <property type="entry name" value="DPP6 N-terminal domain-like"/>
    <property type="match status" value="1"/>
</dbReference>
<evidence type="ECO:0000256" key="11">
    <source>
        <dbReference type="ARBA" id="ARBA00023136"/>
    </source>
</evidence>
<evidence type="ECO:0000259" key="16">
    <source>
        <dbReference type="Pfam" id="PF00930"/>
    </source>
</evidence>
<evidence type="ECO:0000256" key="3">
    <source>
        <dbReference type="ARBA" id="ARBA00022438"/>
    </source>
</evidence>
<evidence type="ECO:0000256" key="1">
    <source>
        <dbReference type="ARBA" id="ARBA00004576"/>
    </source>
</evidence>
<dbReference type="Gene3D" id="2.140.10.30">
    <property type="entry name" value="Dipeptidylpeptidase IV, N-terminal domain"/>
    <property type="match status" value="1"/>
</dbReference>
<gene>
    <name evidence="17" type="ORF">BCV69DRAFT_290909</name>
</gene>
<evidence type="ECO:0000256" key="5">
    <source>
        <dbReference type="ARBA" id="ARBA00022670"/>
    </source>
</evidence>
<dbReference type="SUPFAM" id="SSF53474">
    <property type="entry name" value="alpha/beta-Hydrolases"/>
    <property type="match status" value="1"/>
</dbReference>
<reference evidence="17 18" key="1">
    <citation type="journal article" date="2018" name="Mol. Biol. Evol.">
        <title>Broad Genomic Sampling Reveals a Smut Pathogenic Ancestry of the Fungal Clade Ustilaginomycotina.</title>
        <authorList>
            <person name="Kijpornyongpan T."/>
            <person name="Mondo S.J."/>
            <person name="Barry K."/>
            <person name="Sandor L."/>
            <person name="Lee J."/>
            <person name="Lipzen A."/>
            <person name="Pangilinan J."/>
            <person name="LaButti K."/>
            <person name="Hainaut M."/>
            <person name="Henrissat B."/>
            <person name="Grigoriev I.V."/>
            <person name="Spatafora J.W."/>
            <person name="Aime M.C."/>
        </authorList>
    </citation>
    <scope>NUCLEOTIDE SEQUENCE [LARGE SCALE GENOMIC DNA]</scope>
    <source>
        <strain evidence="17 18">MCA 4718</strain>
    </source>
</reference>
<dbReference type="OrthoDB" id="16520at2759"/>
<dbReference type="Pfam" id="PF00326">
    <property type="entry name" value="Peptidase_S9"/>
    <property type="match status" value="1"/>
</dbReference>
<keyword evidence="5" id="KW-0645">Protease</keyword>
<evidence type="ECO:0000256" key="6">
    <source>
        <dbReference type="ARBA" id="ARBA00022692"/>
    </source>
</evidence>
<feature type="domain" description="Dipeptidylpeptidase IV N-terminal" evidence="16">
    <location>
        <begin position="303"/>
        <end position="722"/>
    </location>
</feature>
<sequence length="1082" mass="120703">MVRASFQSDSTASDATLDEKDPSEPYRGHEERDDAGHVTSSNYRFRDSVEFIGQEEEEEQVGLMQLDRRRQRSSQRIPLSSRKPERKLRRLLREHEALIIIIFSSILALPLLVALYAWLVSASHLPIAASTDVIVSPPSGFLPDNKVSISAARKYAASSDDAEGHYGLRQAPGFAFNEAVPGWATPEEADQVLRLAKGTTKKALESQGWTTLKPKSMDVIFNGTLDTVSIDLAWSAEDKDDGVFMRKDPATSDIIFQDVTHARLQMTGQGSVAPGGGQVTFVRGKDVQDKTGKQLAWDTFVVSPDLSHVMFFSDTMRVYRHSRQSNVWIHNVEEKRTWPIGDGPSKPPAIAHAAWIPSTSFSLAYVKDNNLYVALDPDRGEATRITSDGTATIFNAVTDWVYEEEVFESNHALWFSPGGTKLAYLRFDETEVPVYDFPIYNPDPSTAGATTPYLNSIKLKYPKPGFKNPIVSAHLLDLKKLADLTAQSTSINIEVAKYHLKSPLPVSEIADEKKVDEALFAAEDAKDRLVTEVAWLDDDSLFIRETDRGSDHLRGIVFDTAKVGGGQEMVGTVVRRIDAKDKSWVPFGQDIAALGVKDLAAKSTAYLDLIENSQGFKHLAYYPNATSSAPIFLTFGTWEADKLLHADVKRNKAYISAAYPLPHHRHIFAVDLPDIKQGKSALSSFRPHFKDINAAHPEASFDATFDPKGAYYLLREAGPRVPTARVIGVDDASFDWIVEDNAAAVKTSAQYTQAHYVYYNVTLPNGVTTSVKEIRPYDFDASGETRYPVLLNVYGGPDSQQVTHTYSPQEWHQSLVNELGYVVAIVDGRGTGYRGAAYRDGVAKQLGSIEIDDLLATADKIRRLPYVDEKRLGLWGWSYGGYFTNKVLERDSGLITLGISVAPVTKWTFYDSIYTERYMKTLESNQAGYEKSDVHVTDGFKHAHYLLAQGSGDENVHFENSAHLLDLLTAQKVRGFWFRMFTDSAHGISTRGAYRELHEYLTDFLKTKWGAGGKRRFEGKGGRKGLVAEHVQRRGVEEREEEDGGQLGERDWESEAKRIFRQAQDEALVRRLARRGRKGADL</sequence>
<keyword evidence="11 14" id="KW-0472">Membrane</keyword>
<proteinExistence type="inferred from homology"/>
<keyword evidence="8" id="KW-0720">Serine protease</keyword>
<dbReference type="InterPro" id="IPR029058">
    <property type="entry name" value="AB_hydrolase_fold"/>
</dbReference>
<keyword evidence="10 14" id="KW-1133">Transmembrane helix</keyword>
<dbReference type="EMBL" id="KZ819332">
    <property type="protein sequence ID" value="PWN19168.1"/>
    <property type="molecule type" value="Genomic_DNA"/>
</dbReference>
<evidence type="ECO:0000256" key="13">
    <source>
        <dbReference type="SAM" id="MobiDB-lite"/>
    </source>
</evidence>
<evidence type="ECO:0000256" key="2">
    <source>
        <dbReference type="ARBA" id="ARBA00006150"/>
    </source>
</evidence>
<dbReference type="GO" id="GO:0008236">
    <property type="term" value="F:serine-type peptidase activity"/>
    <property type="evidence" value="ECO:0007669"/>
    <property type="project" value="UniProtKB-KW"/>
</dbReference>
<dbReference type="FunFam" id="3.40.50.1820:FF:000003">
    <property type="entry name" value="Dipeptidyl peptidase 4"/>
    <property type="match status" value="1"/>
</dbReference>
<name>A0A316U2U1_9BASI</name>
<keyword evidence="18" id="KW-1185">Reference proteome</keyword>
<evidence type="ECO:0000256" key="9">
    <source>
        <dbReference type="ARBA" id="ARBA00022968"/>
    </source>
</evidence>
<dbReference type="PANTHER" id="PTHR11731:SF200">
    <property type="entry name" value="DIPEPTIDYL PEPTIDASE 10, ISOFORM B"/>
    <property type="match status" value="1"/>
</dbReference>
<dbReference type="InterPro" id="IPR001375">
    <property type="entry name" value="Peptidase_S9_cat"/>
</dbReference>
<feature type="transmembrane region" description="Helical" evidence="14">
    <location>
        <begin position="97"/>
        <end position="119"/>
    </location>
</feature>
<evidence type="ECO:0000256" key="10">
    <source>
        <dbReference type="ARBA" id="ARBA00022989"/>
    </source>
</evidence>
<comment type="similarity">
    <text evidence="2">Belongs to the peptidase S9B family.</text>
</comment>
<evidence type="ECO:0000256" key="14">
    <source>
        <dbReference type="SAM" id="Phobius"/>
    </source>
</evidence>
<comment type="subcellular location">
    <subcellularLocation>
        <location evidence="1">Vacuole membrane</location>
        <topology evidence="1">Single-pass type II membrane protein</topology>
    </subcellularLocation>
</comment>
<dbReference type="GO" id="GO:0005774">
    <property type="term" value="C:vacuolar membrane"/>
    <property type="evidence" value="ECO:0007669"/>
    <property type="project" value="UniProtKB-SubCell"/>
</dbReference>
<accession>A0A316U2U1</accession>
<dbReference type="AlphaFoldDB" id="A0A316U2U1"/>
<keyword evidence="7" id="KW-0378">Hydrolase</keyword>
<feature type="compositionally biased region" description="Basic and acidic residues" evidence="13">
    <location>
        <begin position="17"/>
        <end position="36"/>
    </location>
</feature>
<feature type="region of interest" description="Disordered" evidence="13">
    <location>
        <begin position="60"/>
        <end position="80"/>
    </location>
</feature>
<evidence type="ECO:0000256" key="8">
    <source>
        <dbReference type="ARBA" id="ARBA00022825"/>
    </source>
</evidence>
<protein>
    <recommendedName>
        <fullName evidence="19">Dipeptidyl aminopeptidase B</fullName>
    </recommendedName>
</protein>
<dbReference type="PANTHER" id="PTHR11731">
    <property type="entry name" value="PROTEASE FAMILY S9B,C DIPEPTIDYL-PEPTIDASE IV-RELATED"/>
    <property type="match status" value="1"/>
</dbReference>
<feature type="region of interest" description="Disordered" evidence="13">
    <location>
        <begin position="1"/>
        <end position="42"/>
    </location>
</feature>
<evidence type="ECO:0000313" key="18">
    <source>
        <dbReference type="Proteomes" id="UP000245942"/>
    </source>
</evidence>
<dbReference type="InterPro" id="IPR050278">
    <property type="entry name" value="Serine_Prot_S9B/DPPIV"/>
</dbReference>